<evidence type="ECO:0000313" key="2">
    <source>
        <dbReference type="Proteomes" id="UP000517187"/>
    </source>
</evidence>
<dbReference type="EMBL" id="JACIIJ010000001">
    <property type="protein sequence ID" value="MBB6219632.1"/>
    <property type="molecule type" value="Genomic_DNA"/>
</dbReference>
<organism evidence="1 2">
    <name type="scientific">Rhizobium leguminosarum</name>
    <dbReference type="NCBI Taxonomy" id="384"/>
    <lineage>
        <taxon>Bacteria</taxon>
        <taxon>Pseudomonadati</taxon>
        <taxon>Pseudomonadota</taxon>
        <taxon>Alphaproteobacteria</taxon>
        <taxon>Hyphomicrobiales</taxon>
        <taxon>Rhizobiaceae</taxon>
        <taxon>Rhizobium/Agrobacterium group</taxon>
        <taxon>Rhizobium</taxon>
    </lineage>
</organism>
<dbReference type="AlphaFoldDB" id="A0A7W9ZMX5"/>
<protein>
    <submittedName>
        <fullName evidence="1">Uncharacterized protein</fullName>
    </submittedName>
</protein>
<proteinExistence type="predicted"/>
<accession>A0A7W9ZMX5</accession>
<name>A0A7W9ZMX5_RHILE</name>
<evidence type="ECO:0000313" key="1">
    <source>
        <dbReference type="EMBL" id="MBB6219632.1"/>
    </source>
</evidence>
<dbReference type="Proteomes" id="UP000517187">
    <property type="component" value="Unassembled WGS sequence"/>
</dbReference>
<sequence length="46" mass="5166">MRLALIIFPRSNIIWQQSQLEAALSASALPSLFIRRKRGKSLGVDL</sequence>
<comment type="caution">
    <text evidence="1">The sequence shown here is derived from an EMBL/GenBank/DDBJ whole genome shotgun (WGS) entry which is preliminary data.</text>
</comment>
<gene>
    <name evidence="1" type="ORF">GGE66_000576</name>
</gene>
<reference evidence="1 2" key="1">
    <citation type="submission" date="2020-08" db="EMBL/GenBank/DDBJ databases">
        <title>Genomic Encyclopedia of Type Strains, Phase IV (KMG-V): Genome sequencing to study the core and pangenomes of soil and plant-associated prokaryotes.</title>
        <authorList>
            <person name="Whitman W."/>
        </authorList>
    </citation>
    <scope>NUCLEOTIDE SEQUENCE [LARGE SCALE GENOMIC DNA]</scope>
    <source>
        <strain evidence="1 2">SEMIA 4011</strain>
    </source>
</reference>